<name>A0A2S9IFJ6_9GAMM</name>
<protein>
    <submittedName>
        <fullName evidence="5">Helix-turn-helix transcriptional regulator</fullName>
    </submittedName>
</protein>
<organism evidence="5 6">
    <name type="scientific">Pantoea coffeiphila</name>
    <dbReference type="NCBI Taxonomy" id="1465635"/>
    <lineage>
        <taxon>Bacteria</taxon>
        <taxon>Pseudomonadati</taxon>
        <taxon>Pseudomonadota</taxon>
        <taxon>Gammaproteobacteria</taxon>
        <taxon>Enterobacterales</taxon>
        <taxon>Erwiniaceae</taxon>
        <taxon>Pantoea</taxon>
    </lineage>
</organism>
<keyword evidence="1" id="KW-0805">Transcription regulation</keyword>
<dbReference type="OrthoDB" id="1806906at2"/>
<dbReference type="InterPro" id="IPR036388">
    <property type="entry name" value="WH-like_DNA-bd_sf"/>
</dbReference>
<evidence type="ECO:0000313" key="6">
    <source>
        <dbReference type="Proteomes" id="UP000239181"/>
    </source>
</evidence>
<evidence type="ECO:0000256" key="3">
    <source>
        <dbReference type="ARBA" id="ARBA00023163"/>
    </source>
</evidence>
<feature type="domain" description="HTH luxR-type" evidence="4">
    <location>
        <begin position="151"/>
        <end position="216"/>
    </location>
</feature>
<dbReference type="PROSITE" id="PS50043">
    <property type="entry name" value="HTH_LUXR_2"/>
    <property type="match status" value="1"/>
</dbReference>
<dbReference type="PRINTS" id="PR00038">
    <property type="entry name" value="HTHLUXR"/>
</dbReference>
<dbReference type="SUPFAM" id="SSF46894">
    <property type="entry name" value="C-terminal effector domain of the bipartite response regulators"/>
    <property type="match status" value="1"/>
</dbReference>
<dbReference type="Pfam" id="PF00196">
    <property type="entry name" value="GerE"/>
    <property type="match status" value="1"/>
</dbReference>
<evidence type="ECO:0000313" key="5">
    <source>
        <dbReference type="EMBL" id="PRD16560.1"/>
    </source>
</evidence>
<evidence type="ECO:0000256" key="1">
    <source>
        <dbReference type="ARBA" id="ARBA00023015"/>
    </source>
</evidence>
<keyword evidence="2" id="KW-0238">DNA-binding</keyword>
<dbReference type="InterPro" id="IPR000792">
    <property type="entry name" value="Tscrpt_reg_LuxR_C"/>
</dbReference>
<proteinExistence type="predicted"/>
<dbReference type="PANTHER" id="PTHR44688:SF16">
    <property type="entry name" value="DNA-BINDING TRANSCRIPTIONAL ACTIVATOR DEVR_DOSR"/>
    <property type="match status" value="1"/>
</dbReference>
<gene>
    <name evidence="5" type="ORF">CQW29_05095</name>
</gene>
<dbReference type="Proteomes" id="UP000239181">
    <property type="component" value="Unassembled WGS sequence"/>
</dbReference>
<evidence type="ECO:0000256" key="2">
    <source>
        <dbReference type="ARBA" id="ARBA00023125"/>
    </source>
</evidence>
<dbReference type="CDD" id="cd06170">
    <property type="entry name" value="LuxR_C_like"/>
    <property type="match status" value="1"/>
</dbReference>
<dbReference type="AlphaFoldDB" id="A0A2S9IFJ6"/>
<comment type="caution">
    <text evidence="5">The sequence shown here is derived from an EMBL/GenBank/DDBJ whole genome shotgun (WGS) entry which is preliminary data.</text>
</comment>
<keyword evidence="3" id="KW-0804">Transcription</keyword>
<keyword evidence="6" id="KW-1185">Reference proteome</keyword>
<sequence>MNSIPFTIHPDAFIHDCLTSLTHLIPGISAAFYLVDSHLTPTQHLLSGIDPQTHQDYLQSFLPIDPLHPRRFNHLPIVLAALGESGRTTDFYRRFMQPNGIHDMVEVYIRQRKRIVAGLSLMRDRTFTLAERLKLRASLPLLELATEELIPCDPQCRLTPKEQQIVEMVREGSCNKRIALRLDISLSTVKTHLRNIFAKTNANSRTELLSCLGMACDRDYLM</sequence>
<reference evidence="5 6" key="1">
    <citation type="submission" date="2017-10" db="EMBL/GenBank/DDBJ databases">
        <title>Draft genome of two endophytic bacteria isolated from 'guarana' Paullinia cupana (Mart.) Ducke.</title>
        <authorList>
            <person name="Siqueira K.A."/>
            <person name="Liotti R.G."/>
            <person name="Mendes T.A."/>
            <person name="Soares M.A."/>
        </authorList>
    </citation>
    <scope>NUCLEOTIDE SEQUENCE [LARGE SCALE GENOMIC DNA]</scope>
    <source>
        <strain evidence="5 6">342</strain>
    </source>
</reference>
<dbReference type="GO" id="GO:0003677">
    <property type="term" value="F:DNA binding"/>
    <property type="evidence" value="ECO:0007669"/>
    <property type="project" value="UniProtKB-KW"/>
</dbReference>
<dbReference type="GO" id="GO:0006355">
    <property type="term" value="P:regulation of DNA-templated transcription"/>
    <property type="evidence" value="ECO:0007669"/>
    <property type="project" value="InterPro"/>
</dbReference>
<dbReference type="InterPro" id="IPR016032">
    <property type="entry name" value="Sig_transdc_resp-reg_C-effctor"/>
</dbReference>
<dbReference type="EMBL" id="PDET01000003">
    <property type="protein sequence ID" value="PRD16560.1"/>
    <property type="molecule type" value="Genomic_DNA"/>
</dbReference>
<dbReference type="Gene3D" id="1.10.10.10">
    <property type="entry name" value="Winged helix-like DNA-binding domain superfamily/Winged helix DNA-binding domain"/>
    <property type="match status" value="1"/>
</dbReference>
<dbReference type="PROSITE" id="PS00622">
    <property type="entry name" value="HTH_LUXR_1"/>
    <property type="match status" value="1"/>
</dbReference>
<dbReference type="PANTHER" id="PTHR44688">
    <property type="entry name" value="DNA-BINDING TRANSCRIPTIONAL ACTIVATOR DEVR_DOSR"/>
    <property type="match status" value="1"/>
</dbReference>
<accession>A0A2S9IFJ6</accession>
<dbReference type="SMART" id="SM00421">
    <property type="entry name" value="HTH_LUXR"/>
    <property type="match status" value="1"/>
</dbReference>
<evidence type="ECO:0000259" key="4">
    <source>
        <dbReference type="PROSITE" id="PS50043"/>
    </source>
</evidence>